<dbReference type="GO" id="GO:0005874">
    <property type="term" value="C:microtubule"/>
    <property type="evidence" value="ECO:0007669"/>
    <property type="project" value="UniProtKB-KW"/>
</dbReference>
<dbReference type="GO" id="GO:0005524">
    <property type="term" value="F:ATP binding"/>
    <property type="evidence" value="ECO:0007669"/>
    <property type="project" value="UniProtKB-KW"/>
</dbReference>
<evidence type="ECO:0000256" key="11">
    <source>
        <dbReference type="ARBA" id="ARBA00023273"/>
    </source>
</evidence>
<keyword evidence="8" id="KW-0969">Cilium</keyword>
<keyword evidence="4" id="KW-0547">Nucleotide-binding</keyword>
<sequence length="1227" mass="139090">MASGQSFFQTPVGERRGVPPLRLQRSQSARPRARGQAGPSRSASAMAPPLDLSSQSAPDATQGRTVMEDLDLIRERRLPQQSTSGSVPTDYLTSSSSSSVYQTGSSGSSSLYRSKETPTSGSESMYEKRHHQLAPLDVPEDQEGRLKRPKSAVDKSVRMKRQKSVRTKPKRQEVMIPEEEELEYPPILLDCFKTKAVLAKRVNHILTPSERIGSNLTRYTYLVRIPPRFPQGRDQYSVLPYILKRNIKPPSDPKTRVVLISRLLTRRYRLWSTSQMVSARIETSRLSSKASSTTTLSGAPRISAAGMKVIKQFHLQDLLKKQEQRAAVVRRASPAVKYREASQLCGLEDQLEEQREERARRPQPSERDLARYAHYLAHGIKTAQMTSPPANLLKVVTMDVDKSMLRNIRFRLVVSELVEELQDCFYKGARSAILKYALRCPTVRARLGIGVPPQSHDPLVVRAPVPWHQSFLTGAHHCYHNLFALNHILNNLDTIWEERFGSLRFIDMPSLAGRGDLLAPTPEALEEAVRAQCAETRRILLQKWLPAGPACSATWCPSGGRSCPPTSPTASARCAASSAPSGPGCRCSCAASSSTPSATQGRLVTHKAARDRQTRREKDTSKPSSLFAAGPTKAPSITTTLTQRPPRTRVLFQPPLPDTRDHILNCLKAIIEHNERIPRVEKLLFPEMGRRRLYLHAVSPDEEAVAKVKGEVSDLFSVNAQGPVTYVALYDRYTHLLDGTTLTEVQEFIDTCGILKEGKKQLSTLQGLGEEVRQLKDRVPLGLLVLNCHDVNRRLKQQVFELTTAIQDYFVARNKEHDKEICRSFDDMSTKLSQVTDVTAEIVELSNYLHVCSSQTMTQLLQEIQNATDRLMFLLQFGRVPEDQVPLINRMYAWPHKIQEDFRLAEARLSHKRDVKETALKARVATFENTLTVYHKELEDLRGRDNFIMKEIRVDTMKRNVELLDRLTTQLQEAKAELQGINEEQSLLSWEMTKFPLLQAMVAQKEPYDKLWHTTYDFHQKYEQWYNGPFAGLDAEAINEEVEGMWKTMFKLTKTFMDQVGSRRVAEYVKERIEKFRLHVPVLQCICNPGLRERHWDQLSEHLGTELNLAPETSLGDMIDAGLPSVQRKLEEISHAASKEFSLEKALEKMKGEWANVVFEFKPWRETGVSILAAVDDIQVLLDEHTQKVQTMRGSPYVKPFEAEIRAWEEKLLTSSTLGSRWRRGRV</sequence>
<feature type="compositionally biased region" description="Basic and acidic residues" evidence="13">
    <location>
        <begin position="142"/>
        <end position="157"/>
    </location>
</feature>
<evidence type="ECO:0000256" key="5">
    <source>
        <dbReference type="ARBA" id="ARBA00022840"/>
    </source>
</evidence>
<dbReference type="InterPro" id="IPR042222">
    <property type="entry name" value="Dynein_2_N"/>
</dbReference>
<keyword evidence="11" id="KW-0966">Cell projection</keyword>
<feature type="region of interest" description="Disordered" evidence="13">
    <location>
        <begin position="1"/>
        <end position="172"/>
    </location>
</feature>
<dbReference type="Gene3D" id="1.10.287.2620">
    <property type="match status" value="1"/>
</dbReference>
<comment type="caution">
    <text evidence="15">The sequence shown here is derived from an EMBL/GenBank/DDBJ whole genome shotgun (WGS) entry which is preliminary data.</text>
</comment>
<keyword evidence="3" id="KW-0493">Microtubule</keyword>
<evidence type="ECO:0000313" key="15">
    <source>
        <dbReference type="EMBL" id="ROT76033.1"/>
    </source>
</evidence>
<keyword evidence="16" id="KW-1185">Reference proteome</keyword>
<feature type="domain" description="Dynein heavy chain linker" evidence="14">
    <location>
        <begin position="998"/>
        <end position="1222"/>
    </location>
</feature>
<evidence type="ECO:0000256" key="6">
    <source>
        <dbReference type="ARBA" id="ARBA00023017"/>
    </source>
</evidence>
<keyword evidence="7 12" id="KW-0175">Coiled coil</keyword>
<evidence type="ECO:0000256" key="10">
    <source>
        <dbReference type="ARBA" id="ARBA00023212"/>
    </source>
</evidence>
<evidence type="ECO:0000256" key="7">
    <source>
        <dbReference type="ARBA" id="ARBA00023054"/>
    </source>
</evidence>
<keyword evidence="5" id="KW-0067">ATP-binding</keyword>
<feature type="region of interest" description="Disordered" evidence="13">
    <location>
        <begin position="593"/>
        <end position="654"/>
    </location>
</feature>
<comment type="subcellular location">
    <subcellularLocation>
        <location evidence="1">Cytoplasm</location>
        <location evidence="1">Cytoskeleton</location>
        <location evidence="1">Cilium axoneme</location>
    </subcellularLocation>
</comment>
<keyword evidence="10" id="KW-0206">Cytoskeleton</keyword>
<proteinExistence type="predicted"/>
<evidence type="ECO:0000256" key="12">
    <source>
        <dbReference type="SAM" id="Coils"/>
    </source>
</evidence>
<dbReference type="EMBL" id="QCYY01001701">
    <property type="protein sequence ID" value="ROT76033.1"/>
    <property type="molecule type" value="Genomic_DNA"/>
</dbReference>
<dbReference type="PANTHER" id="PTHR45703">
    <property type="entry name" value="DYNEIN HEAVY CHAIN"/>
    <property type="match status" value="1"/>
</dbReference>
<accession>A0A423THV3</accession>
<dbReference type="Proteomes" id="UP000283509">
    <property type="component" value="Unassembled WGS sequence"/>
</dbReference>
<reference evidence="15 16" key="1">
    <citation type="submission" date="2018-04" db="EMBL/GenBank/DDBJ databases">
        <authorList>
            <person name="Zhang X."/>
            <person name="Yuan J."/>
            <person name="Li F."/>
            <person name="Xiang J."/>
        </authorList>
    </citation>
    <scope>NUCLEOTIDE SEQUENCE [LARGE SCALE GENOMIC DNA]</scope>
    <source>
        <tissue evidence="15">Muscle</tissue>
    </source>
</reference>
<evidence type="ECO:0000256" key="3">
    <source>
        <dbReference type="ARBA" id="ARBA00022701"/>
    </source>
</evidence>
<protein>
    <submittedName>
        <fullName evidence="15">Putative dynein heavy chain 3, axonemal-like</fullName>
    </submittedName>
</protein>
<evidence type="ECO:0000313" key="16">
    <source>
        <dbReference type="Proteomes" id="UP000283509"/>
    </source>
</evidence>
<dbReference type="STRING" id="6689.A0A423THV3"/>
<dbReference type="GO" id="GO:0007018">
    <property type="term" value="P:microtubule-based movement"/>
    <property type="evidence" value="ECO:0007669"/>
    <property type="project" value="InterPro"/>
</dbReference>
<dbReference type="InterPro" id="IPR026983">
    <property type="entry name" value="DHC"/>
</dbReference>
<dbReference type="InterPro" id="IPR013602">
    <property type="entry name" value="Dynein_heavy_linker"/>
</dbReference>
<reference evidence="15 16" key="2">
    <citation type="submission" date="2019-01" db="EMBL/GenBank/DDBJ databases">
        <title>The decoding of complex shrimp genome reveals the adaptation for benthos swimmer, frequently molting mechanism and breeding impact on genome.</title>
        <authorList>
            <person name="Sun Y."/>
            <person name="Gao Y."/>
            <person name="Yu Y."/>
        </authorList>
    </citation>
    <scope>NUCLEOTIDE SEQUENCE [LARGE SCALE GENOMIC DNA]</scope>
    <source>
        <tissue evidence="15">Muscle</tissue>
    </source>
</reference>
<dbReference type="GO" id="GO:0051959">
    <property type="term" value="F:dynein light intermediate chain binding"/>
    <property type="evidence" value="ECO:0007669"/>
    <property type="project" value="InterPro"/>
</dbReference>
<dbReference type="FunFam" id="1.10.287.2620:FF:000002">
    <property type="entry name" value="Dynein heavy chain 2, axonemal"/>
    <property type="match status" value="1"/>
</dbReference>
<evidence type="ECO:0000256" key="8">
    <source>
        <dbReference type="ARBA" id="ARBA00023069"/>
    </source>
</evidence>
<dbReference type="GO" id="GO:0005930">
    <property type="term" value="C:axoneme"/>
    <property type="evidence" value="ECO:0007669"/>
    <property type="project" value="UniProtKB-SubCell"/>
</dbReference>
<evidence type="ECO:0000256" key="1">
    <source>
        <dbReference type="ARBA" id="ARBA00004430"/>
    </source>
</evidence>
<evidence type="ECO:0000256" key="2">
    <source>
        <dbReference type="ARBA" id="ARBA00022490"/>
    </source>
</evidence>
<evidence type="ECO:0000256" key="13">
    <source>
        <dbReference type="SAM" id="MobiDB-lite"/>
    </source>
</evidence>
<name>A0A423THV3_PENVA</name>
<evidence type="ECO:0000259" key="14">
    <source>
        <dbReference type="Pfam" id="PF08393"/>
    </source>
</evidence>
<dbReference type="GO" id="GO:0030286">
    <property type="term" value="C:dynein complex"/>
    <property type="evidence" value="ECO:0007669"/>
    <property type="project" value="UniProtKB-KW"/>
</dbReference>
<feature type="compositionally biased region" description="Low complexity" evidence="13">
    <location>
        <begin position="638"/>
        <end position="649"/>
    </location>
</feature>
<gene>
    <name evidence="15" type="ORF">C7M84_005422</name>
</gene>
<dbReference type="AlphaFoldDB" id="A0A423THV3"/>
<keyword evidence="6" id="KW-0243">Dynein</keyword>
<dbReference type="Pfam" id="PF08393">
    <property type="entry name" value="DHC_N2"/>
    <property type="match status" value="1"/>
</dbReference>
<evidence type="ECO:0000256" key="9">
    <source>
        <dbReference type="ARBA" id="ARBA00023175"/>
    </source>
</evidence>
<feature type="compositionally biased region" description="Basic residues" evidence="13">
    <location>
        <begin position="158"/>
        <end position="169"/>
    </location>
</feature>
<dbReference type="Gene3D" id="1.20.140.100">
    <property type="entry name" value="Dynein heavy chain, N-terminal domain 2"/>
    <property type="match status" value="1"/>
</dbReference>
<dbReference type="PANTHER" id="PTHR45703:SF1">
    <property type="entry name" value="DYNEINS HEAVY CHAIN"/>
    <property type="match status" value="1"/>
</dbReference>
<organism evidence="15 16">
    <name type="scientific">Penaeus vannamei</name>
    <name type="common">Whiteleg shrimp</name>
    <name type="synonym">Litopenaeus vannamei</name>
    <dbReference type="NCBI Taxonomy" id="6689"/>
    <lineage>
        <taxon>Eukaryota</taxon>
        <taxon>Metazoa</taxon>
        <taxon>Ecdysozoa</taxon>
        <taxon>Arthropoda</taxon>
        <taxon>Crustacea</taxon>
        <taxon>Multicrustacea</taxon>
        <taxon>Malacostraca</taxon>
        <taxon>Eumalacostraca</taxon>
        <taxon>Eucarida</taxon>
        <taxon>Decapoda</taxon>
        <taxon>Dendrobranchiata</taxon>
        <taxon>Penaeoidea</taxon>
        <taxon>Penaeidae</taxon>
        <taxon>Penaeus</taxon>
    </lineage>
</organism>
<keyword evidence="9" id="KW-0505">Motor protein</keyword>
<feature type="compositionally biased region" description="Basic and acidic residues" evidence="13">
    <location>
        <begin position="608"/>
        <end position="621"/>
    </location>
</feature>
<keyword evidence="2" id="KW-0963">Cytoplasm</keyword>
<feature type="compositionally biased region" description="Low complexity" evidence="13">
    <location>
        <begin position="92"/>
        <end position="112"/>
    </location>
</feature>
<evidence type="ECO:0000256" key="4">
    <source>
        <dbReference type="ARBA" id="ARBA00022741"/>
    </source>
</evidence>
<dbReference type="GO" id="GO:0045505">
    <property type="term" value="F:dynein intermediate chain binding"/>
    <property type="evidence" value="ECO:0007669"/>
    <property type="project" value="InterPro"/>
</dbReference>
<feature type="coiled-coil region" evidence="12">
    <location>
        <begin position="957"/>
        <end position="984"/>
    </location>
</feature>
<feature type="compositionally biased region" description="Polar residues" evidence="13">
    <location>
        <begin position="52"/>
        <end position="64"/>
    </location>
</feature>
<dbReference type="OrthoDB" id="5593012at2759"/>